<dbReference type="AlphaFoldDB" id="A0A0D3CXA9"/>
<accession>A0A0D3CXA9</accession>
<protein>
    <recommendedName>
        <fullName evidence="3">A20-type domain-containing protein</fullName>
    </recommendedName>
</protein>
<name>A0A0D3CXA9_BRAOL</name>
<reference evidence="1" key="2">
    <citation type="submission" date="2015-03" db="UniProtKB">
        <authorList>
            <consortium name="EnsemblPlants"/>
        </authorList>
    </citation>
    <scope>IDENTIFICATION</scope>
</reference>
<dbReference type="Proteomes" id="UP000032141">
    <property type="component" value="Chromosome C6"/>
</dbReference>
<evidence type="ECO:0000313" key="1">
    <source>
        <dbReference type="EnsemblPlants" id="Bo6g094170.1"/>
    </source>
</evidence>
<evidence type="ECO:0000313" key="2">
    <source>
        <dbReference type="Proteomes" id="UP000032141"/>
    </source>
</evidence>
<organism evidence="1 2">
    <name type="scientific">Brassica oleracea var. oleracea</name>
    <dbReference type="NCBI Taxonomy" id="109376"/>
    <lineage>
        <taxon>Eukaryota</taxon>
        <taxon>Viridiplantae</taxon>
        <taxon>Streptophyta</taxon>
        <taxon>Embryophyta</taxon>
        <taxon>Tracheophyta</taxon>
        <taxon>Spermatophyta</taxon>
        <taxon>Magnoliopsida</taxon>
        <taxon>eudicotyledons</taxon>
        <taxon>Gunneridae</taxon>
        <taxon>Pentapetalae</taxon>
        <taxon>rosids</taxon>
        <taxon>malvids</taxon>
        <taxon>Brassicales</taxon>
        <taxon>Brassicaceae</taxon>
        <taxon>Brassiceae</taxon>
        <taxon>Brassica</taxon>
    </lineage>
</organism>
<dbReference type="EnsemblPlants" id="Bo6g094170.1">
    <property type="protein sequence ID" value="Bo6g094170.1"/>
    <property type="gene ID" value="Bo6g094170"/>
</dbReference>
<keyword evidence="2" id="KW-1185">Reference proteome</keyword>
<evidence type="ECO:0008006" key="3">
    <source>
        <dbReference type="Google" id="ProtNLM"/>
    </source>
</evidence>
<dbReference type="HOGENOM" id="CLU_2430148_0_0_1"/>
<dbReference type="Gramene" id="Bo6g094170.1">
    <property type="protein sequence ID" value="Bo6g094170.1"/>
    <property type="gene ID" value="Bo6g094170"/>
</dbReference>
<dbReference type="OMA" id="MSNAEGH"/>
<sequence length="91" mass="10221">MSNAEGHRLCSNNWGFLSATMNLCSNCYGNLCLRQQTCMKSTVKSFLSSSVVTDRFRLFSDDLNLSFETHQPTSDKAKNISNTMTQTTKQP</sequence>
<reference evidence="1 2" key="1">
    <citation type="journal article" date="2014" name="Genome Biol.">
        <title>Transcriptome and methylome profiling reveals relics of genome dominance in the mesopolyploid Brassica oleracea.</title>
        <authorList>
            <person name="Parkin I.A."/>
            <person name="Koh C."/>
            <person name="Tang H."/>
            <person name="Robinson S.J."/>
            <person name="Kagale S."/>
            <person name="Clarke W.E."/>
            <person name="Town C.D."/>
            <person name="Nixon J."/>
            <person name="Krishnakumar V."/>
            <person name="Bidwell S.L."/>
            <person name="Denoeud F."/>
            <person name="Belcram H."/>
            <person name="Links M.G."/>
            <person name="Just J."/>
            <person name="Clarke C."/>
            <person name="Bender T."/>
            <person name="Huebert T."/>
            <person name="Mason A.S."/>
            <person name="Pires J.C."/>
            <person name="Barker G."/>
            <person name="Moore J."/>
            <person name="Walley P.G."/>
            <person name="Manoli S."/>
            <person name="Batley J."/>
            <person name="Edwards D."/>
            <person name="Nelson M.N."/>
            <person name="Wang X."/>
            <person name="Paterson A.H."/>
            <person name="King G."/>
            <person name="Bancroft I."/>
            <person name="Chalhoub B."/>
            <person name="Sharpe A.G."/>
        </authorList>
    </citation>
    <scope>NUCLEOTIDE SEQUENCE</scope>
    <source>
        <strain evidence="1 2">cv. TO1000</strain>
    </source>
</reference>
<dbReference type="eggNOG" id="KOG3173">
    <property type="taxonomic scope" value="Eukaryota"/>
</dbReference>
<proteinExistence type="predicted"/>
<dbReference type="Gene3D" id="1.20.5.4770">
    <property type="match status" value="1"/>
</dbReference>